<feature type="transmembrane region" description="Helical" evidence="1">
    <location>
        <begin position="102"/>
        <end position="130"/>
    </location>
</feature>
<gene>
    <name evidence="2" type="ORF">IAB63_01360</name>
</gene>
<keyword evidence="1" id="KW-0472">Membrane</keyword>
<evidence type="ECO:0000313" key="2">
    <source>
        <dbReference type="EMBL" id="HIU01886.1"/>
    </source>
</evidence>
<dbReference type="Gene3D" id="1.10.1760.20">
    <property type="match status" value="1"/>
</dbReference>
<keyword evidence="1" id="KW-0812">Transmembrane</keyword>
<organism evidence="2 3">
    <name type="scientific">Candidatus Onthocola gallistercoris</name>
    <dbReference type="NCBI Taxonomy" id="2840876"/>
    <lineage>
        <taxon>Bacteria</taxon>
        <taxon>Bacillati</taxon>
        <taxon>Bacillota</taxon>
        <taxon>Bacilli</taxon>
        <taxon>Candidatus Onthocola</taxon>
    </lineage>
</organism>
<protein>
    <submittedName>
        <fullName evidence="2">ECF transporter S component</fullName>
    </submittedName>
</protein>
<dbReference type="Proteomes" id="UP000824164">
    <property type="component" value="Unassembled WGS sequence"/>
</dbReference>
<proteinExistence type="predicted"/>
<feature type="transmembrane region" description="Helical" evidence="1">
    <location>
        <begin position="67"/>
        <end position="90"/>
    </location>
</feature>
<accession>A0A9D1HEL3</accession>
<comment type="caution">
    <text evidence="2">The sequence shown here is derived from an EMBL/GenBank/DDBJ whole genome shotgun (WGS) entry which is preliminary data.</text>
</comment>
<feature type="transmembrane region" description="Helical" evidence="1">
    <location>
        <begin position="35"/>
        <end position="61"/>
    </location>
</feature>
<keyword evidence="1" id="KW-1133">Transmembrane helix</keyword>
<dbReference type="AlphaFoldDB" id="A0A9D1HEL3"/>
<sequence>MWECMIALGMGMNIVGAFLAMNLRLPIYLDSVGTAVTAAFLGPVAGAITGFLGSICSGFLFDVYSFYYAPAQILTGLMAGWLFSSGWLFVKSPEGKERIHRLRLAAGTLAVSIPTSIASSVVTAFLFGGITSSGSTYLVLLLDKLGVPLTLSCFIVQALTDYGDELTALAVASVVLSVAGSRILSAVRRR</sequence>
<name>A0A9D1HEL3_9FIRM</name>
<reference evidence="2" key="1">
    <citation type="submission" date="2020-10" db="EMBL/GenBank/DDBJ databases">
        <authorList>
            <person name="Gilroy R."/>
        </authorList>
    </citation>
    <scope>NUCLEOTIDE SEQUENCE</scope>
    <source>
        <strain evidence="2">CHK187-14744</strain>
    </source>
</reference>
<evidence type="ECO:0000313" key="3">
    <source>
        <dbReference type="Proteomes" id="UP000824164"/>
    </source>
</evidence>
<evidence type="ECO:0000256" key="1">
    <source>
        <dbReference type="SAM" id="Phobius"/>
    </source>
</evidence>
<feature type="transmembrane region" description="Helical" evidence="1">
    <location>
        <begin position="6"/>
        <end position="23"/>
    </location>
</feature>
<reference evidence="2" key="2">
    <citation type="journal article" date="2021" name="PeerJ">
        <title>Extensive microbial diversity within the chicken gut microbiome revealed by metagenomics and culture.</title>
        <authorList>
            <person name="Gilroy R."/>
            <person name="Ravi A."/>
            <person name="Getino M."/>
            <person name="Pursley I."/>
            <person name="Horton D.L."/>
            <person name="Alikhan N.F."/>
            <person name="Baker D."/>
            <person name="Gharbi K."/>
            <person name="Hall N."/>
            <person name="Watson M."/>
            <person name="Adriaenssens E.M."/>
            <person name="Foster-Nyarko E."/>
            <person name="Jarju S."/>
            <person name="Secka A."/>
            <person name="Antonio M."/>
            <person name="Oren A."/>
            <person name="Chaudhuri R.R."/>
            <person name="La Ragione R."/>
            <person name="Hildebrand F."/>
            <person name="Pallen M.J."/>
        </authorList>
    </citation>
    <scope>NUCLEOTIDE SEQUENCE</scope>
    <source>
        <strain evidence="2">CHK187-14744</strain>
    </source>
</reference>
<dbReference type="EMBL" id="DVLT01000008">
    <property type="protein sequence ID" value="HIU01886.1"/>
    <property type="molecule type" value="Genomic_DNA"/>
</dbReference>
<feature type="transmembrane region" description="Helical" evidence="1">
    <location>
        <begin position="166"/>
        <end position="184"/>
    </location>
</feature>